<reference evidence="9 10" key="1">
    <citation type="submission" date="2023-07" db="EMBL/GenBank/DDBJ databases">
        <title>Genomic Encyclopedia of Type Strains, Phase IV (KMG-IV): sequencing the most valuable type-strain genomes for metagenomic binning, comparative biology and taxonomic classification.</title>
        <authorList>
            <person name="Goeker M."/>
        </authorList>
    </citation>
    <scope>NUCLEOTIDE SEQUENCE [LARGE SCALE GENOMIC DNA]</scope>
    <source>
        <strain evidence="9 10">DSM 22170</strain>
    </source>
</reference>
<dbReference type="PANTHER" id="PTHR34296:SF2">
    <property type="entry name" value="ABC TRANSPORTER GUANOSINE-BINDING PROTEIN NUPN"/>
    <property type="match status" value="1"/>
</dbReference>
<keyword evidence="3" id="KW-1003">Cell membrane</keyword>
<dbReference type="PANTHER" id="PTHR34296">
    <property type="entry name" value="TRANSCRIPTIONAL ACTIVATOR PROTEIN MED"/>
    <property type="match status" value="1"/>
</dbReference>
<evidence type="ECO:0000256" key="1">
    <source>
        <dbReference type="ARBA" id="ARBA00004193"/>
    </source>
</evidence>
<feature type="chain" id="PRO_5045566862" evidence="7">
    <location>
        <begin position="29"/>
        <end position="337"/>
    </location>
</feature>
<dbReference type="SUPFAM" id="SSF53822">
    <property type="entry name" value="Periplasmic binding protein-like I"/>
    <property type="match status" value="1"/>
</dbReference>
<dbReference type="Gene3D" id="3.40.50.2300">
    <property type="match status" value="2"/>
</dbReference>
<dbReference type="EMBL" id="JAVDQH010000007">
    <property type="protein sequence ID" value="MDR6244264.1"/>
    <property type="molecule type" value="Genomic_DNA"/>
</dbReference>
<evidence type="ECO:0000313" key="10">
    <source>
        <dbReference type="Proteomes" id="UP001185028"/>
    </source>
</evidence>
<evidence type="ECO:0000256" key="6">
    <source>
        <dbReference type="ARBA" id="ARBA00023288"/>
    </source>
</evidence>
<dbReference type="InterPro" id="IPR050957">
    <property type="entry name" value="BMP_lipoprotein"/>
</dbReference>
<dbReference type="InterPro" id="IPR028082">
    <property type="entry name" value="Peripla_BP_I"/>
</dbReference>
<keyword evidence="6" id="KW-0449">Lipoprotein</keyword>
<feature type="signal peptide" evidence="7">
    <location>
        <begin position="1"/>
        <end position="28"/>
    </location>
</feature>
<evidence type="ECO:0000256" key="7">
    <source>
        <dbReference type="SAM" id="SignalP"/>
    </source>
</evidence>
<keyword evidence="5" id="KW-0472">Membrane</keyword>
<comment type="caution">
    <text evidence="9">The sequence shown here is derived from an EMBL/GenBank/DDBJ whole genome shotgun (WGS) entry which is preliminary data.</text>
</comment>
<dbReference type="InterPro" id="IPR003760">
    <property type="entry name" value="PnrA-like"/>
</dbReference>
<dbReference type="RefSeq" id="WP_373289138.1">
    <property type="nucleotide sequence ID" value="NZ_BMMB01000006.1"/>
</dbReference>
<evidence type="ECO:0000256" key="4">
    <source>
        <dbReference type="ARBA" id="ARBA00022729"/>
    </source>
</evidence>
<comment type="subcellular location">
    <subcellularLocation>
        <location evidence="1">Cell membrane</location>
        <topology evidence="1">Lipid-anchor</topology>
    </subcellularLocation>
</comment>
<gene>
    <name evidence="9" type="ORF">JOC58_002157</name>
</gene>
<evidence type="ECO:0000256" key="3">
    <source>
        <dbReference type="ARBA" id="ARBA00022475"/>
    </source>
</evidence>
<keyword evidence="10" id="KW-1185">Reference proteome</keyword>
<dbReference type="CDD" id="cd06354">
    <property type="entry name" value="PBP1_PrnA-like"/>
    <property type="match status" value="1"/>
</dbReference>
<organism evidence="9 10">
    <name type="scientific">Paenibacillus hunanensis</name>
    <dbReference type="NCBI Taxonomy" id="539262"/>
    <lineage>
        <taxon>Bacteria</taxon>
        <taxon>Bacillati</taxon>
        <taxon>Bacillota</taxon>
        <taxon>Bacilli</taxon>
        <taxon>Bacillales</taxon>
        <taxon>Paenibacillaceae</taxon>
        <taxon>Paenibacillus</taxon>
    </lineage>
</organism>
<feature type="domain" description="ABC transporter substrate-binding protein PnrA-like" evidence="8">
    <location>
        <begin position="44"/>
        <end position="332"/>
    </location>
</feature>
<name>A0ABU1IYL7_9BACL</name>
<evidence type="ECO:0000313" key="9">
    <source>
        <dbReference type="EMBL" id="MDR6244264.1"/>
    </source>
</evidence>
<dbReference type="Proteomes" id="UP001185028">
    <property type="component" value="Unassembled WGS sequence"/>
</dbReference>
<sequence length="337" mass="36042">MYTNNHWKKISGLIILAAVLLLSACSNKQPVASADTGRLKVGIVLSDIGLGDQSFSDGAFNGLIRARDEGKILFDYREISDTKTYDEGFNQLLANNNDLIIGLGYAVKDSLETAAKSHPDRQFILIDEKSDLPNVASITFKEEEGSFLAGALAAMASKTGKLGFIGGIETPLLHKFQSGFEQGALAVNPSSSVVVNYTGDFGKPELGSAAATKMIDDDGTDVIYTVAGLTGVGGLEEAQKKGIYSIGVDSDQFFLAEKSVISSMVKNIDVALYNATQTYIQSNKTFPKKDMVFGLQDGGVGLAPIHLVELSDDQQKQLEDLKQKLISGDIKITLQGS</sequence>
<keyword evidence="4 7" id="KW-0732">Signal</keyword>
<evidence type="ECO:0000259" key="8">
    <source>
        <dbReference type="Pfam" id="PF02608"/>
    </source>
</evidence>
<evidence type="ECO:0000256" key="2">
    <source>
        <dbReference type="ARBA" id="ARBA00008610"/>
    </source>
</evidence>
<proteinExistence type="inferred from homology"/>
<dbReference type="Pfam" id="PF02608">
    <property type="entry name" value="Bmp"/>
    <property type="match status" value="1"/>
</dbReference>
<protein>
    <submittedName>
        <fullName evidence="9">Basic membrane protein A</fullName>
    </submittedName>
</protein>
<evidence type="ECO:0000256" key="5">
    <source>
        <dbReference type="ARBA" id="ARBA00023136"/>
    </source>
</evidence>
<comment type="similarity">
    <text evidence="2">Belongs to the BMP lipoprotein family.</text>
</comment>
<accession>A0ABU1IYL7</accession>